<dbReference type="PATRIC" id="fig|568816.4.peg.1759"/>
<reference evidence="1 2" key="1">
    <citation type="journal article" date="2011" name="J. Bacteriol.">
        <title>Complete genome sequence of Acidaminococcus intestini RYC-MR95, a Gram-negative bacterium from the phylum Firmicutes.</title>
        <authorList>
            <person name="D'Auria G."/>
            <person name="Galan J.C."/>
            <person name="Rodriguez-Alcayna M."/>
            <person name="Moya A."/>
            <person name="Baquero F."/>
            <person name="Latorre A."/>
        </authorList>
    </citation>
    <scope>NUCLEOTIDE SEQUENCE [LARGE SCALE GENOMIC DNA]</scope>
    <source>
        <strain evidence="1 2">RyC-MR95</strain>
    </source>
</reference>
<sequence>MPDRHFPSTAKKSRWETFRFPAGLSRPYFLDGPQEQALLRHTKRSAYCCFLPDLTRFTGLHCAGPIPMVHPKNKSVLKRKAACCGGFLNGGE</sequence>
<dbReference type="AlphaFoldDB" id="G4Q3V6"/>
<organism evidence="1 2">
    <name type="scientific">Acidaminococcus intestini (strain RyC-MR95)</name>
    <dbReference type="NCBI Taxonomy" id="568816"/>
    <lineage>
        <taxon>Bacteria</taxon>
        <taxon>Bacillati</taxon>
        <taxon>Bacillota</taxon>
        <taxon>Negativicutes</taxon>
        <taxon>Acidaminococcales</taxon>
        <taxon>Acidaminococcaceae</taxon>
        <taxon>Acidaminococcus</taxon>
    </lineage>
</organism>
<dbReference type="InParanoid" id="G4Q3V6"/>
<dbReference type="Proteomes" id="UP000007093">
    <property type="component" value="Chromosome"/>
</dbReference>
<dbReference type="EMBL" id="CP003058">
    <property type="protein sequence ID" value="AEQ23022.1"/>
    <property type="molecule type" value="Genomic_DNA"/>
</dbReference>
<accession>G4Q3V6</accession>
<keyword evidence="2" id="KW-1185">Reference proteome</keyword>
<proteinExistence type="predicted"/>
<evidence type="ECO:0000313" key="2">
    <source>
        <dbReference type="Proteomes" id="UP000007093"/>
    </source>
</evidence>
<gene>
    <name evidence="1" type="ordered locus">Acin_1811</name>
</gene>
<evidence type="ECO:0000313" key="1">
    <source>
        <dbReference type="EMBL" id="AEQ23022.1"/>
    </source>
</evidence>
<dbReference type="HOGENOM" id="CLU_2406623_0_0_9"/>
<protein>
    <submittedName>
        <fullName evidence="1">Uncharacterized protein</fullName>
    </submittedName>
</protein>
<name>G4Q3V6_ACIIR</name>
<dbReference type="KEGG" id="ain:Acin_1811"/>